<sequence length="113" mass="11795">MVQMPGALKYFSKSAESTRPFASSGTSNDTVPIPEIDADMPSELLVTQLRQLNTMSRAAPTARPIPAWNNLSAATTGAVILDRTFDAAGWGAGCCDQPGWCGPCPAGGWLVGP</sequence>
<comment type="caution">
    <text evidence="2">The sequence shown here is derived from an EMBL/GenBank/DDBJ whole genome shotgun (WGS) entry which is preliminary data.</text>
</comment>
<dbReference type="AlphaFoldDB" id="A0A7I9V780"/>
<protein>
    <submittedName>
        <fullName evidence="2">Uncharacterized protein</fullName>
    </submittedName>
</protein>
<feature type="compositionally biased region" description="Polar residues" evidence="1">
    <location>
        <begin position="14"/>
        <end position="30"/>
    </location>
</feature>
<proteinExistence type="predicted"/>
<feature type="region of interest" description="Disordered" evidence="1">
    <location>
        <begin position="13"/>
        <end position="35"/>
    </location>
</feature>
<evidence type="ECO:0000313" key="3">
    <source>
        <dbReference type="Proteomes" id="UP000444960"/>
    </source>
</evidence>
<name>A0A7I9V780_9ACTN</name>
<dbReference type="Proteomes" id="UP000444960">
    <property type="component" value="Unassembled WGS sequence"/>
</dbReference>
<evidence type="ECO:0000313" key="2">
    <source>
        <dbReference type="EMBL" id="GEE01235.1"/>
    </source>
</evidence>
<keyword evidence="3" id="KW-1185">Reference proteome</keyword>
<evidence type="ECO:0000256" key="1">
    <source>
        <dbReference type="SAM" id="MobiDB-lite"/>
    </source>
</evidence>
<organism evidence="2 3">
    <name type="scientific">Gordonia spumicola</name>
    <dbReference type="NCBI Taxonomy" id="589161"/>
    <lineage>
        <taxon>Bacteria</taxon>
        <taxon>Bacillati</taxon>
        <taxon>Actinomycetota</taxon>
        <taxon>Actinomycetes</taxon>
        <taxon>Mycobacteriales</taxon>
        <taxon>Gordoniaceae</taxon>
        <taxon>Gordonia</taxon>
    </lineage>
</organism>
<accession>A0A7I9V780</accession>
<reference evidence="3" key="1">
    <citation type="submission" date="2019-06" db="EMBL/GenBank/DDBJ databases">
        <title>Gordonia isolated from sludge of a wastewater treatment plant.</title>
        <authorList>
            <person name="Tamura T."/>
            <person name="Aoyama K."/>
            <person name="Kang Y."/>
            <person name="Saito S."/>
            <person name="Akiyama N."/>
            <person name="Yazawa K."/>
            <person name="Gonoi T."/>
            <person name="Mikami Y."/>
        </authorList>
    </citation>
    <scope>NUCLEOTIDE SEQUENCE [LARGE SCALE GENOMIC DNA]</scope>
    <source>
        <strain evidence="3">NBRC 107696</strain>
    </source>
</reference>
<dbReference type="EMBL" id="BJOV01000003">
    <property type="protein sequence ID" value="GEE01235.1"/>
    <property type="molecule type" value="Genomic_DNA"/>
</dbReference>
<gene>
    <name evidence="2" type="ORF">nbrc107696_16810</name>
</gene>